<keyword evidence="1" id="KW-0472">Membrane</keyword>
<dbReference type="EMBL" id="QCYY01003068">
    <property type="protein sequence ID" value="ROT65578.1"/>
    <property type="molecule type" value="Genomic_DNA"/>
</dbReference>
<evidence type="ECO:0000256" key="1">
    <source>
        <dbReference type="SAM" id="Phobius"/>
    </source>
</evidence>
<organism evidence="2 3">
    <name type="scientific">Penaeus vannamei</name>
    <name type="common">Whiteleg shrimp</name>
    <name type="synonym">Litopenaeus vannamei</name>
    <dbReference type="NCBI Taxonomy" id="6689"/>
    <lineage>
        <taxon>Eukaryota</taxon>
        <taxon>Metazoa</taxon>
        <taxon>Ecdysozoa</taxon>
        <taxon>Arthropoda</taxon>
        <taxon>Crustacea</taxon>
        <taxon>Multicrustacea</taxon>
        <taxon>Malacostraca</taxon>
        <taxon>Eumalacostraca</taxon>
        <taxon>Eucarida</taxon>
        <taxon>Decapoda</taxon>
        <taxon>Dendrobranchiata</taxon>
        <taxon>Penaeoidea</taxon>
        <taxon>Penaeidae</taxon>
        <taxon>Penaeus</taxon>
    </lineage>
</organism>
<dbReference type="PANTHER" id="PTHR43313:SF36">
    <property type="entry name" value="D-BETA-HYDROXYBUTYRATE DEHYDROGENASE, MITOCHONDRIAL"/>
    <property type="match status" value="1"/>
</dbReference>
<dbReference type="Proteomes" id="UP000283509">
    <property type="component" value="Unassembled WGS sequence"/>
</dbReference>
<feature type="transmembrane region" description="Helical" evidence="1">
    <location>
        <begin position="28"/>
        <end position="45"/>
    </location>
</feature>
<dbReference type="PANTHER" id="PTHR43313">
    <property type="entry name" value="SHORT-CHAIN DEHYDROGENASE/REDUCTASE FAMILY 9C"/>
    <property type="match status" value="1"/>
</dbReference>
<dbReference type="InterPro" id="IPR036291">
    <property type="entry name" value="NAD(P)-bd_dom_sf"/>
</dbReference>
<dbReference type="Pfam" id="PF00106">
    <property type="entry name" value="adh_short"/>
    <property type="match status" value="1"/>
</dbReference>
<keyword evidence="1" id="KW-1133">Transmembrane helix</keyword>
<evidence type="ECO:0000313" key="2">
    <source>
        <dbReference type="EMBL" id="ROT65578.1"/>
    </source>
</evidence>
<protein>
    <submittedName>
        <fullName evidence="2">Putative D-beta-hydroxybutyrate dehydrogenase, mitochondrial</fullName>
    </submittedName>
</protein>
<keyword evidence="1" id="KW-0812">Transmembrane</keyword>
<dbReference type="AlphaFoldDB" id="A0A3R7PAY3"/>
<comment type="caution">
    <text evidence="2">The sequence shown here is derived from an EMBL/GenBank/DDBJ whole genome shotgun (WGS) entry which is preliminary data.</text>
</comment>
<keyword evidence="3" id="KW-1185">Reference proteome</keyword>
<dbReference type="GO" id="GO:0008202">
    <property type="term" value="P:steroid metabolic process"/>
    <property type="evidence" value="ECO:0007669"/>
    <property type="project" value="TreeGrafter"/>
</dbReference>
<reference evidence="2 3" key="1">
    <citation type="submission" date="2018-04" db="EMBL/GenBank/DDBJ databases">
        <authorList>
            <person name="Zhang X."/>
            <person name="Yuan J."/>
            <person name="Li F."/>
            <person name="Xiang J."/>
        </authorList>
    </citation>
    <scope>NUCLEOTIDE SEQUENCE [LARGE SCALE GENOMIC DNA]</scope>
    <source>
        <tissue evidence="2">Muscle</tissue>
    </source>
</reference>
<dbReference type="OrthoDB" id="2102561at2759"/>
<proteinExistence type="predicted"/>
<dbReference type="InterPro" id="IPR002347">
    <property type="entry name" value="SDR_fam"/>
</dbReference>
<dbReference type="PRINTS" id="PR00081">
    <property type="entry name" value="GDHRDH"/>
</dbReference>
<name>A0A3R7PAY3_PENVA</name>
<dbReference type="SUPFAM" id="SSF51735">
    <property type="entry name" value="NAD(P)-binding Rossmann-fold domains"/>
    <property type="match status" value="1"/>
</dbReference>
<accession>A0A3R7PAY3</accession>
<gene>
    <name evidence="2" type="ORF">C7M84_016441</name>
</gene>
<evidence type="ECO:0000313" key="3">
    <source>
        <dbReference type="Proteomes" id="UP000283509"/>
    </source>
</evidence>
<sequence length="333" mass="36595">MNISIAICGLPSVTVLLHCKMLWTMDKASRLLFWCGLSLLLAGVSETVIPLSFWVTFSGAFLVLGNTYLLLASFKGFHVFAGCLRAGGGGAHQLRSSASPRLQVIQLDITRDEEVNEALREVKSLLSPRGDREKELWGLVSNAGISTFGAVEWTPLRTFREVADVNVFGHIRVIKAFLPLIRKSKGRLVNVSSAEGRFTAPFVAAYELTKHAMEGFSDCLRDYFSGTKLHTAERAGALAGSLWSAMTDEVRAAYGGGSFGRVVSSMQSVTNTGLVDLTTAVDAMVEALTQRFPQARYTCMDSSLYARGLVAQHLPEWIYDFLYITEARNAWYN</sequence>
<dbReference type="Gene3D" id="3.40.50.720">
    <property type="entry name" value="NAD(P)-binding Rossmann-like Domain"/>
    <property type="match status" value="1"/>
</dbReference>
<reference evidence="2 3" key="2">
    <citation type="submission" date="2019-01" db="EMBL/GenBank/DDBJ databases">
        <title>The decoding of complex shrimp genome reveals the adaptation for benthos swimmer, frequently molting mechanism and breeding impact on genome.</title>
        <authorList>
            <person name="Sun Y."/>
            <person name="Gao Y."/>
            <person name="Yu Y."/>
        </authorList>
    </citation>
    <scope>NUCLEOTIDE SEQUENCE [LARGE SCALE GENOMIC DNA]</scope>
    <source>
        <tissue evidence="2">Muscle</tissue>
    </source>
</reference>
<dbReference type="GO" id="GO:0016491">
    <property type="term" value="F:oxidoreductase activity"/>
    <property type="evidence" value="ECO:0007669"/>
    <property type="project" value="TreeGrafter"/>
</dbReference>